<reference evidence="1 2" key="1">
    <citation type="submission" date="2023-03" db="EMBL/GenBank/DDBJ databases">
        <authorList>
            <person name="Shen W."/>
            <person name="Cai J."/>
        </authorList>
    </citation>
    <scope>NUCLEOTIDE SEQUENCE [LARGE SCALE GENOMIC DNA]</scope>
    <source>
        <strain evidence="1 2">B516</strain>
    </source>
</reference>
<sequence>MLPVPNDPKIFNALVNKHFKQEAWEQELTTNSGDLKAIADYSGVDLANVLDLPYAQFKAYQHDSWIANMRRSDEGRKFLETCWRLKQTTADEKAVKKFQQYGGGN</sequence>
<protein>
    <submittedName>
        <fullName evidence="1">Uncharacterized protein</fullName>
    </submittedName>
</protein>
<organism evidence="1 2">
    <name type="scientific">Enterococcus casseliflavus</name>
    <name type="common">Enterococcus flavescens</name>
    <dbReference type="NCBI Taxonomy" id="37734"/>
    <lineage>
        <taxon>Bacteria</taxon>
        <taxon>Bacillati</taxon>
        <taxon>Bacillota</taxon>
        <taxon>Bacilli</taxon>
        <taxon>Lactobacillales</taxon>
        <taxon>Enterococcaceae</taxon>
        <taxon>Enterococcus</taxon>
    </lineage>
</organism>
<accession>A0ABD5FQZ2</accession>
<evidence type="ECO:0000313" key="1">
    <source>
        <dbReference type="EMBL" id="MDT2984486.1"/>
    </source>
</evidence>
<dbReference type="RefSeq" id="WP_311957828.1">
    <property type="nucleotide sequence ID" value="NZ_JARQDZ010000027.1"/>
</dbReference>
<proteinExistence type="predicted"/>
<dbReference type="EMBL" id="JARQDZ010000027">
    <property type="protein sequence ID" value="MDT2984486.1"/>
    <property type="molecule type" value="Genomic_DNA"/>
</dbReference>
<dbReference type="AlphaFoldDB" id="A0ABD5FQZ2"/>
<gene>
    <name evidence="1" type="ORF">P7I34_17790</name>
</gene>
<dbReference type="Proteomes" id="UP001253851">
    <property type="component" value="Unassembled WGS sequence"/>
</dbReference>
<evidence type="ECO:0000313" key="2">
    <source>
        <dbReference type="Proteomes" id="UP001253851"/>
    </source>
</evidence>
<comment type="caution">
    <text evidence="1">The sequence shown here is derived from an EMBL/GenBank/DDBJ whole genome shotgun (WGS) entry which is preliminary data.</text>
</comment>
<name>A0ABD5FQZ2_ENTCA</name>